<gene>
    <name evidence="1" type="primary">ORF290</name>
</gene>
<organism evidence="1">
    <name type="scientific">Arion vulgaris</name>
    <dbReference type="NCBI Taxonomy" id="1028688"/>
    <lineage>
        <taxon>Eukaryota</taxon>
        <taxon>Metazoa</taxon>
        <taxon>Spiralia</taxon>
        <taxon>Lophotrochozoa</taxon>
        <taxon>Mollusca</taxon>
        <taxon>Gastropoda</taxon>
        <taxon>Heterobranchia</taxon>
        <taxon>Euthyneura</taxon>
        <taxon>Panpulmonata</taxon>
        <taxon>Eupulmonata</taxon>
        <taxon>Stylommatophora</taxon>
        <taxon>Helicina</taxon>
        <taxon>Arionoidea</taxon>
        <taxon>Arionidae</taxon>
        <taxon>Arion</taxon>
    </lineage>
</organism>
<proteinExistence type="predicted"/>
<accession>A0A0B6XSL6</accession>
<feature type="non-terminal residue" evidence="1">
    <location>
        <position position="69"/>
    </location>
</feature>
<dbReference type="EMBL" id="HACG01000117">
    <property type="protein sequence ID" value="CEK46982.1"/>
    <property type="molecule type" value="Transcribed_RNA"/>
</dbReference>
<reference evidence="1" key="1">
    <citation type="submission" date="2014-12" db="EMBL/GenBank/DDBJ databases">
        <title>Insight into the proteome of Arion vulgaris.</title>
        <authorList>
            <person name="Aradska J."/>
            <person name="Bulat T."/>
            <person name="Smidak R."/>
            <person name="Sarate P."/>
            <person name="Gangsoo J."/>
            <person name="Sialana F."/>
            <person name="Bilban M."/>
            <person name="Lubec G."/>
        </authorList>
    </citation>
    <scope>NUCLEOTIDE SEQUENCE</scope>
    <source>
        <tissue evidence="1">Skin</tissue>
    </source>
</reference>
<dbReference type="AlphaFoldDB" id="A0A0B6XSL6"/>
<protein>
    <submittedName>
        <fullName evidence="1">Uncharacterized protein</fullName>
    </submittedName>
</protein>
<feature type="non-terminal residue" evidence="1">
    <location>
        <position position="1"/>
    </location>
</feature>
<name>A0A0B6XSL6_9EUPU</name>
<sequence>QKVAPIMQSSPLKQKLLPVVINEPIKTTPDVNTFLREQMLVNRLVLDRLGLTERNVAAHLPQQLHHPSQ</sequence>
<evidence type="ECO:0000313" key="1">
    <source>
        <dbReference type="EMBL" id="CEK46982.1"/>
    </source>
</evidence>